<dbReference type="Pfam" id="PF00239">
    <property type="entry name" value="Resolvase"/>
    <property type="match status" value="1"/>
</dbReference>
<evidence type="ECO:0000313" key="4">
    <source>
        <dbReference type="EMBL" id="AXZ47383.1"/>
    </source>
</evidence>
<comment type="similarity">
    <text evidence="1">Belongs to the site-specific recombinase resolvase family.</text>
</comment>
<dbReference type="Pfam" id="PF07508">
    <property type="entry name" value="Recombinase"/>
    <property type="match status" value="1"/>
</dbReference>
<evidence type="ECO:0000313" key="5">
    <source>
        <dbReference type="EMBL" id="EHT9937187.1"/>
    </source>
</evidence>
<evidence type="ECO:0000259" key="2">
    <source>
        <dbReference type="PROSITE" id="PS51736"/>
    </source>
</evidence>
<organism evidence="5">
    <name type="scientific">Citrobacter freundii</name>
    <dbReference type="NCBI Taxonomy" id="546"/>
    <lineage>
        <taxon>Bacteria</taxon>
        <taxon>Pseudomonadati</taxon>
        <taxon>Pseudomonadota</taxon>
        <taxon>Gammaproteobacteria</taxon>
        <taxon>Enterobacterales</taxon>
        <taxon>Enterobacteriaceae</taxon>
        <taxon>Citrobacter</taxon>
        <taxon>Citrobacter freundii complex</taxon>
    </lineage>
</organism>
<dbReference type="Pfam" id="PF13408">
    <property type="entry name" value="Zn_ribbon_recom"/>
    <property type="match status" value="1"/>
</dbReference>
<dbReference type="InterPro" id="IPR050639">
    <property type="entry name" value="SSR_resolvase"/>
</dbReference>
<dbReference type="PANTHER" id="PTHR30461">
    <property type="entry name" value="DNA-INVERTASE FROM LAMBDOID PROPHAGE"/>
    <property type="match status" value="1"/>
</dbReference>
<dbReference type="InterPro" id="IPR025827">
    <property type="entry name" value="Zn_ribbon_recom_dom"/>
</dbReference>
<dbReference type="PROSITE" id="PS51737">
    <property type="entry name" value="RECOMBINASE_DNA_BIND"/>
    <property type="match status" value="1"/>
</dbReference>
<reference evidence="5" key="2">
    <citation type="submission" date="2021-07" db="EMBL/GenBank/DDBJ databases">
        <authorList>
            <consortium name="Clinical and Environmental Microbiology Branch: Whole genome sequencing antimicrobial resistance pathogens in the healthcare setting"/>
        </authorList>
    </citation>
    <scope>NUCLEOTIDE SEQUENCE</scope>
    <source>
        <strain evidence="5">2021DK-00049</strain>
    </source>
</reference>
<gene>
    <name evidence="4" type="ORF">AM363_10675</name>
    <name evidence="5" type="ORF">KY227_000212</name>
</gene>
<dbReference type="RefSeq" id="WP_119174045.1">
    <property type="nucleotide sequence ID" value="NZ_CP032184.1"/>
</dbReference>
<dbReference type="PROSITE" id="PS51736">
    <property type="entry name" value="RECOMBINASES_3"/>
    <property type="match status" value="1"/>
</dbReference>
<dbReference type="Gene3D" id="3.90.1750.20">
    <property type="entry name" value="Putative Large Serine Recombinase, Chain B, Domain 2"/>
    <property type="match status" value="1"/>
</dbReference>
<evidence type="ECO:0000256" key="1">
    <source>
        <dbReference type="ARBA" id="ARBA00009913"/>
    </source>
</evidence>
<sequence length="605" mass="70268">MKKCFIYHRVSSECQLAGTGIQRQADNLQAYVERTNLLAEMEDPEATIISDKGISAFKTNQNNLSIGELGRWMEQVRECMWDGSALVLESIDRFSRQNPFTVVAYLSELVNHNITIHDVSLNMLINRTNSAMLPIVTMSAQRAYEESKIKSDRIRDGWRRKRENAFNNGTIVTNKRPQWIDVQDDKYVLNDKVAIVREIFRLYQTGIGTPTIAKVLNAKGDEWLFESGRLWRGESVHKILKNKRVTGTIFISEIIRDYNSTSNPVEQKTYEMDVYPIAIPKEEFDLVQQLMKTRRPNNGRITTSKDTEELKKSNIFNSVCRCARCGEAMYHNVVLANRDSKKNGKFTEEYRYIRCIGERDGFCDNKALRYEVVEKFVIEHIKGMDFTQILKPNNNNPEIELVRRHIEEEKAHIQEYELGIERLKNQDKKIPFDVLTELQESRDKLKELEEHQSTFTEVQVDTDYLKTVDPSVLFDQTNIEVRSRIEQELSKIIDTIQLYRTGKHYVITLKYRNVDVLKHVLFVEAKKLPLLISGVAIERMGDTIVYSTPSFSIYMVDGDLPRLTNIEGEPLNIIDNSLLLNYVDAVDMNDTVEVWMRNKFNTLMQ</sequence>
<dbReference type="GO" id="GO:0003677">
    <property type="term" value="F:DNA binding"/>
    <property type="evidence" value="ECO:0007669"/>
    <property type="project" value="InterPro"/>
</dbReference>
<dbReference type="InterPro" id="IPR006119">
    <property type="entry name" value="Resolv_N"/>
</dbReference>
<dbReference type="InterPro" id="IPR011109">
    <property type="entry name" value="DNA_bind_recombinase_dom"/>
</dbReference>
<dbReference type="SMART" id="SM00857">
    <property type="entry name" value="Resolvase"/>
    <property type="match status" value="1"/>
</dbReference>
<dbReference type="InterPro" id="IPR036162">
    <property type="entry name" value="Resolvase-like_N_sf"/>
</dbReference>
<proteinExistence type="inferred from homology"/>
<dbReference type="SUPFAM" id="SSF53041">
    <property type="entry name" value="Resolvase-like"/>
    <property type="match status" value="1"/>
</dbReference>
<evidence type="ECO:0000313" key="6">
    <source>
        <dbReference type="Proteomes" id="UP000263627"/>
    </source>
</evidence>
<dbReference type="Gene3D" id="3.40.50.1390">
    <property type="entry name" value="Resolvase, N-terminal catalytic domain"/>
    <property type="match status" value="1"/>
</dbReference>
<feature type="domain" description="Recombinase" evidence="3">
    <location>
        <begin position="167"/>
        <end position="297"/>
    </location>
</feature>
<feature type="domain" description="Resolvase/invertase-type recombinase catalytic" evidence="2">
    <location>
        <begin position="3"/>
        <end position="165"/>
    </location>
</feature>
<dbReference type="EMBL" id="CP032184">
    <property type="protein sequence ID" value="AXZ47383.1"/>
    <property type="molecule type" value="Genomic_DNA"/>
</dbReference>
<dbReference type="CDD" id="cd00338">
    <property type="entry name" value="Ser_Recombinase"/>
    <property type="match status" value="1"/>
</dbReference>
<dbReference type="InterPro" id="IPR038109">
    <property type="entry name" value="DNA_bind_recomb_sf"/>
</dbReference>
<evidence type="ECO:0000259" key="3">
    <source>
        <dbReference type="PROSITE" id="PS51737"/>
    </source>
</evidence>
<reference evidence="4 6" key="1">
    <citation type="submission" date="2018-09" db="EMBL/GenBank/DDBJ databases">
        <title>Whole genome sequencing of Citrobacter freundii AR_0116.</title>
        <authorList>
            <person name="Conlan S."/>
            <person name="Thomas P.J."/>
            <person name="Mullikin J."/>
            <person name="Frank K.M."/>
            <person name="Segre J.A."/>
        </authorList>
    </citation>
    <scope>NUCLEOTIDE SEQUENCE [LARGE SCALE GENOMIC DNA]</scope>
    <source>
        <strain evidence="4 6">AR_0116</strain>
    </source>
</reference>
<accession>A0AAD2SDI2</accession>
<dbReference type="Proteomes" id="UP000263627">
    <property type="component" value="Chromosome"/>
</dbReference>
<dbReference type="PANTHER" id="PTHR30461:SF26">
    <property type="entry name" value="RESOLVASE HOMOLOG YNEB"/>
    <property type="match status" value="1"/>
</dbReference>
<name>A0AAD2SDI2_CITFR</name>
<dbReference type="GO" id="GO:0000150">
    <property type="term" value="F:DNA strand exchange activity"/>
    <property type="evidence" value="ECO:0007669"/>
    <property type="project" value="InterPro"/>
</dbReference>
<dbReference type="AlphaFoldDB" id="A0AAD2SDI2"/>
<dbReference type="EMBL" id="ABBJDF010000001">
    <property type="protein sequence ID" value="EHT9937187.1"/>
    <property type="molecule type" value="Genomic_DNA"/>
</dbReference>
<protein>
    <submittedName>
        <fullName evidence="5">Recombinase family protein</fullName>
    </submittedName>
</protein>